<evidence type="ECO:0000256" key="7">
    <source>
        <dbReference type="ARBA" id="ARBA00022989"/>
    </source>
</evidence>
<keyword evidence="13" id="KW-1185">Reference proteome</keyword>
<evidence type="ECO:0000256" key="3">
    <source>
        <dbReference type="ARBA" id="ARBA00022670"/>
    </source>
</evidence>
<evidence type="ECO:0000256" key="2">
    <source>
        <dbReference type="ARBA" id="ARBA00022475"/>
    </source>
</evidence>
<dbReference type="NCBIfam" id="TIGR00077">
    <property type="entry name" value="lspA"/>
    <property type="match status" value="1"/>
</dbReference>
<dbReference type="RefSeq" id="WP_202625827.1">
    <property type="nucleotide sequence ID" value="NZ_JAQFAM010000003.1"/>
</dbReference>
<comment type="pathway">
    <text evidence="9">Protein modification; lipoprotein biosynthesis (signal peptide cleavage).</text>
</comment>
<comment type="caution">
    <text evidence="12">The sequence shown here is derived from an EMBL/GenBank/DDBJ whole genome shotgun (WGS) entry which is preliminary data.</text>
</comment>
<evidence type="ECO:0000256" key="10">
    <source>
        <dbReference type="RuleBase" id="RU000594"/>
    </source>
</evidence>
<dbReference type="EMBL" id="MAEI02000001">
    <property type="protein sequence ID" value="MEO1781957.1"/>
    <property type="molecule type" value="Genomic_DNA"/>
</dbReference>
<proteinExistence type="inferred from homology"/>
<comment type="similarity">
    <text evidence="1 9 11">Belongs to the peptidase A8 family.</text>
</comment>
<feature type="transmembrane region" description="Helical" evidence="9">
    <location>
        <begin position="86"/>
        <end position="103"/>
    </location>
</feature>
<evidence type="ECO:0000256" key="6">
    <source>
        <dbReference type="ARBA" id="ARBA00022801"/>
    </source>
</evidence>
<evidence type="ECO:0000256" key="1">
    <source>
        <dbReference type="ARBA" id="ARBA00006139"/>
    </source>
</evidence>
<evidence type="ECO:0000256" key="11">
    <source>
        <dbReference type="RuleBase" id="RU004181"/>
    </source>
</evidence>
<keyword evidence="8 9" id="KW-0472">Membrane</keyword>
<dbReference type="Pfam" id="PF01252">
    <property type="entry name" value="Peptidase_A8"/>
    <property type="match status" value="1"/>
</dbReference>
<keyword evidence="5 9" id="KW-0064">Aspartyl protease</keyword>
<gene>
    <name evidence="9" type="primary">lspA</name>
    <name evidence="12" type="ORF">BAU18_001550</name>
</gene>
<dbReference type="HAMAP" id="MF_00161">
    <property type="entry name" value="LspA"/>
    <property type="match status" value="1"/>
</dbReference>
<keyword evidence="2 9" id="KW-1003">Cell membrane</keyword>
<evidence type="ECO:0000256" key="8">
    <source>
        <dbReference type="ARBA" id="ARBA00023136"/>
    </source>
</evidence>
<dbReference type="PROSITE" id="PS00855">
    <property type="entry name" value="SPASE_II"/>
    <property type="match status" value="1"/>
</dbReference>
<comment type="function">
    <text evidence="9 10">This protein specifically catalyzes the removal of signal peptides from prolipoproteins.</text>
</comment>
<dbReference type="PANTHER" id="PTHR33695:SF1">
    <property type="entry name" value="LIPOPROTEIN SIGNAL PEPTIDASE"/>
    <property type="match status" value="1"/>
</dbReference>
<evidence type="ECO:0000313" key="13">
    <source>
        <dbReference type="Proteomes" id="UP001429357"/>
    </source>
</evidence>
<name>A0ABV0F1U0_9ENTE</name>
<dbReference type="InterPro" id="IPR001872">
    <property type="entry name" value="Peptidase_A8"/>
</dbReference>
<accession>A0ABV0F1U0</accession>
<evidence type="ECO:0000313" key="12">
    <source>
        <dbReference type="EMBL" id="MEO1781957.1"/>
    </source>
</evidence>
<reference evidence="13" key="1">
    <citation type="submission" date="2016-06" db="EMBL/GenBank/DDBJ databases">
        <title>Four novel species of enterococci isolated from chicken manure.</title>
        <authorList>
            <person name="Van Tyne D."/>
        </authorList>
    </citation>
    <scope>NUCLEOTIDE SEQUENCE [LARGE SCALE GENOMIC DNA]</scope>
    <source>
        <strain evidence="13">JM9A</strain>
    </source>
</reference>
<comment type="catalytic activity">
    <reaction evidence="9 10">
        <text>Release of signal peptides from bacterial membrane prolipoproteins. Hydrolyzes -Xaa-Yaa-Zaa-|-(S,diacylglyceryl)Cys-, in which Xaa is hydrophobic (preferably Leu), and Yaa (Ala or Ser) and Zaa (Gly or Ala) have small, neutral side chains.</text>
        <dbReference type="EC" id="3.4.23.36"/>
    </reaction>
</comment>
<dbReference type="PANTHER" id="PTHR33695">
    <property type="entry name" value="LIPOPROTEIN SIGNAL PEPTIDASE"/>
    <property type="match status" value="1"/>
</dbReference>
<feature type="transmembrane region" description="Helical" evidence="9">
    <location>
        <begin position="123"/>
        <end position="145"/>
    </location>
</feature>
<feature type="active site" evidence="9">
    <location>
        <position position="113"/>
    </location>
</feature>
<comment type="subcellular location">
    <subcellularLocation>
        <location evidence="9">Cell membrane</location>
        <topology evidence="9">Multi-pass membrane protein</topology>
    </subcellularLocation>
</comment>
<dbReference type="Proteomes" id="UP001429357">
    <property type="component" value="Unassembled WGS sequence"/>
</dbReference>
<evidence type="ECO:0000256" key="4">
    <source>
        <dbReference type="ARBA" id="ARBA00022692"/>
    </source>
</evidence>
<protein>
    <recommendedName>
        <fullName evidence="9">Lipoprotein signal peptidase</fullName>
        <ecNumber evidence="9">3.4.23.36</ecNumber>
    </recommendedName>
    <alternativeName>
        <fullName evidence="9">Prolipoprotein signal peptidase</fullName>
    </alternativeName>
    <alternativeName>
        <fullName evidence="9">Signal peptidase II</fullName>
        <shortName evidence="9">SPase II</shortName>
    </alternativeName>
</protein>
<evidence type="ECO:0000256" key="9">
    <source>
        <dbReference type="HAMAP-Rule" id="MF_00161"/>
    </source>
</evidence>
<dbReference type="EC" id="3.4.23.36" evidence="9"/>
<comment type="caution">
    <text evidence="9">Lacks conserved residue(s) required for the propagation of feature annotation.</text>
</comment>
<organism evidence="12 13">
    <name type="scientific">Enterococcus diestrammenae</name>
    <dbReference type="NCBI Taxonomy" id="1155073"/>
    <lineage>
        <taxon>Bacteria</taxon>
        <taxon>Bacillati</taxon>
        <taxon>Bacillota</taxon>
        <taxon>Bacilli</taxon>
        <taxon>Lactobacillales</taxon>
        <taxon>Enterococcaceae</taxon>
        <taxon>Enterococcus</taxon>
    </lineage>
</organism>
<keyword evidence="7 9" id="KW-1133">Transmembrane helix</keyword>
<keyword evidence="3 9" id="KW-0645">Protease</keyword>
<keyword evidence="6 9" id="KW-0378">Hydrolase</keyword>
<keyword evidence="4 9" id="KW-0812">Transmembrane</keyword>
<sequence length="153" mass="17063">MFILPLILAALLVVADQLVKFWIVGNLALGETTTLIPKVLSLTHYQNDGAAWSILAGQMWFFTLVTVIAVPACGILLWRNRHGSKFYALGLGLVIAGAVGNFIDRLRLGYVVDMFQTDFISFPIFNVADMCLTIGVAIIFIYAMFEERFKEKK</sequence>
<dbReference type="PRINTS" id="PR00781">
    <property type="entry name" value="LIPOSIGPTASE"/>
</dbReference>
<evidence type="ECO:0000256" key="5">
    <source>
        <dbReference type="ARBA" id="ARBA00022750"/>
    </source>
</evidence>
<feature type="active site" evidence="9">
    <location>
        <position position="129"/>
    </location>
</feature>
<feature type="transmembrane region" description="Helical" evidence="9">
    <location>
        <begin position="59"/>
        <end position="79"/>
    </location>
</feature>
<reference evidence="12 13" key="2">
    <citation type="submission" date="2024-02" db="EMBL/GenBank/DDBJ databases">
        <title>The Genome Sequence of Enterococcus diestrammenae JM9A.</title>
        <authorList>
            <person name="Earl A."/>
            <person name="Manson A."/>
            <person name="Gilmore M."/>
            <person name="Sanders J."/>
            <person name="Shea T."/>
            <person name="Howe W."/>
            <person name="Livny J."/>
            <person name="Cuomo C."/>
            <person name="Neafsey D."/>
            <person name="Birren B."/>
        </authorList>
    </citation>
    <scope>NUCLEOTIDE SEQUENCE [LARGE SCALE GENOMIC DNA]</scope>
    <source>
        <strain evidence="12 13">JM9A</strain>
    </source>
</reference>